<reference evidence="2" key="1">
    <citation type="submission" date="2014-11" db="EMBL/GenBank/DDBJ databases">
        <authorList>
            <person name="Amaro Gonzalez C."/>
        </authorList>
    </citation>
    <scope>NUCLEOTIDE SEQUENCE</scope>
</reference>
<dbReference type="EMBL" id="GBXM01024200">
    <property type="protein sequence ID" value="JAH84377.1"/>
    <property type="molecule type" value="Transcribed_RNA"/>
</dbReference>
<organism evidence="2">
    <name type="scientific">Anguilla anguilla</name>
    <name type="common">European freshwater eel</name>
    <name type="synonym">Muraena anguilla</name>
    <dbReference type="NCBI Taxonomy" id="7936"/>
    <lineage>
        <taxon>Eukaryota</taxon>
        <taxon>Metazoa</taxon>
        <taxon>Chordata</taxon>
        <taxon>Craniata</taxon>
        <taxon>Vertebrata</taxon>
        <taxon>Euteleostomi</taxon>
        <taxon>Actinopterygii</taxon>
        <taxon>Neopterygii</taxon>
        <taxon>Teleostei</taxon>
        <taxon>Anguilliformes</taxon>
        <taxon>Anguillidae</taxon>
        <taxon>Anguilla</taxon>
    </lineage>
</organism>
<keyword evidence="1" id="KW-1133">Transmembrane helix</keyword>
<evidence type="ECO:0000256" key="1">
    <source>
        <dbReference type="SAM" id="Phobius"/>
    </source>
</evidence>
<reference evidence="2" key="2">
    <citation type="journal article" date="2015" name="Fish Shellfish Immunol.">
        <title>Early steps in the European eel (Anguilla anguilla)-Vibrio vulnificus interaction in the gills: Role of the RtxA13 toxin.</title>
        <authorList>
            <person name="Callol A."/>
            <person name="Pajuelo D."/>
            <person name="Ebbesson L."/>
            <person name="Teles M."/>
            <person name="MacKenzie S."/>
            <person name="Amaro C."/>
        </authorList>
    </citation>
    <scope>NUCLEOTIDE SEQUENCE</scope>
</reference>
<keyword evidence="1" id="KW-0812">Transmembrane</keyword>
<keyword evidence="1" id="KW-0472">Membrane</keyword>
<proteinExistence type="predicted"/>
<name>A0A0E9W200_ANGAN</name>
<feature type="transmembrane region" description="Helical" evidence="1">
    <location>
        <begin position="6"/>
        <end position="27"/>
    </location>
</feature>
<sequence length="30" mass="3433">MLSHSLSQLFHLSSNVFLTAVILLLNYSHF</sequence>
<accession>A0A0E9W200</accession>
<dbReference type="AlphaFoldDB" id="A0A0E9W200"/>
<protein>
    <submittedName>
        <fullName evidence="2">Uncharacterized protein</fullName>
    </submittedName>
</protein>
<evidence type="ECO:0000313" key="2">
    <source>
        <dbReference type="EMBL" id="JAH84377.1"/>
    </source>
</evidence>